<keyword evidence="1" id="KW-0472">Membrane</keyword>
<reference evidence="2" key="1">
    <citation type="submission" date="2013-11" db="EMBL/GenBank/DDBJ databases">
        <title>Draft genome sequence and annotation of the entomopathogenic bacteria, Xenorhabdus cabanillasi strain JM26 and Xenorhabdus szentirmai strain DSM 16338.</title>
        <authorList>
            <person name="Gualtieri M."/>
            <person name="Ogier J.C."/>
            <person name="Pages S."/>
            <person name="Givaudan A."/>
            <person name="Gaudriault S."/>
        </authorList>
    </citation>
    <scope>NUCLEOTIDE SEQUENCE [LARGE SCALE GENOMIC DNA]</scope>
    <source>
        <strain evidence="2">DSM 16338</strain>
    </source>
</reference>
<evidence type="ECO:0000313" key="2">
    <source>
        <dbReference type="EMBL" id="CDL84669.1"/>
    </source>
</evidence>
<feature type="transmembrane region" description="Helical" evidence="1">
    <location>
        <begin position="15"/>
        <end position="34"/>
    </location>
</feature>
<organism evidence="2 3">
    <name type="scientific">Xenorhabdus szentirmaii DSM 16338</name>
    <dbReference type="NCBI Taxonomy" id="1427518"/>
    <lineage>
        <taxon>Bacteria</taxon>
        <taxon>Pseudomonadati</taxon>
        <taxon>Pseudomonadota</taxon>
        <taxon>Gammaproteobacteria</taxon>
        <taxon>Enterobacterales</taxon>
        <taxon>Morganellaceae</taxon>
        <taxon>Xenorhabdus</taxon>
    </lineage>
</organism>
<dbReference type="EMBL" id="CBXF010000110">
    <property type="protein sequence ID" value="CDL84669.1"/>
    <property type="molecule type" value="Genomic_DNA"/>
</dbReference>
<keyword evidence="1" id="KW-1133">Transmembrane helix</keyword>
<keyword evidence="3" id="KW-1185">Reference proteome</keyword>
<comment type="caution">
    <text evidence="2">The sequence shown here is derived from an EMBL/GenBank/DDBJ whole genome shotgun (WGS) entry which is preliminary data.</text>
</comment>
<accession>W1J1S5</accession>
<dbReference type="AlphaFoldDB" id="W1J1S5"/>
<gene>
    <name evidence="2" type="ORF">XSR1_50071</name>
</gene>
<proteinExistence type="predicted"/>
<evidence type="ECO:0000256" key="1">
    <source>
        <dbReference type="SAM" id="Phobius"/>
    </source>
</evidence>
<evidence type="ECO:0000313" key="3">
    <source>
        <dbReference type="Proteomes" id="UP000019202"/>
    </source>
</evidence>
<name>W1J1S5_9GAMM</name>
<protein>
    <submittedName>
        <fullName evidence="2">Uncharacterized protein</fullName>
    </submittedName>
</protein>
<keyword evidence="1" id="KW-0812">Transmembrane</keyword>
<dbReference type="Proteomes" id="UP000019202">
    <property type="component" value="Unassembled WGS sequence"/>
</dbReference>
<sequence>MGQVRAPEHNGKTPYIIGGAVWLFSTVLLSWKTLPKTTGQVA</sequence>